<gene>
    <name evidence="1" type="ORF">SAMN05192558_110258</name>
</gene>
<name>A0A1H0TY98_9PSEU</name>
<organism evidence="1 2">
    <name type="scientific">Actinokineospora alba</name>
    <dbReference type="NCBI Taxonomy" id="504798"/>
    <lineage>
        <taxon>Bacteria</taxon>
        <taxon>Bacillati</taxon>
        <taxon>Actinomycetota</taxon>
        <taxon>Actinomycetes</taxon>
        <taxon>Pseudonocardiales</taxon>
        <taxon>Pseudonocardiaceae</taxon>
        <taxon>Actinokineospora</taxon>
    </lineage>
</organism>
<dbReference type="STRING" id="504798.SAMN05421871_110258"/>
<proteinExistence type="predicted"/>
<sequence>MCQCRLVTGVHVSSSEFDTPDFPDRELVSLERPTSEAMAEAFRAANCPWRADPRQPQGQTALNTDPTEGIRAEFAFTPADPSGDEYLLAAAGAWLRAGHVCPPIPAESVDDGFGLG</sequence>
<accession>A0A1H0TY98</accession>
<dbReference type="EMBL" id="FNJB01000010">
    <property type="protein sequence ID" value="SDP58678.1"/>
    <property type="molecule type" value="Genomic_DNA"/>
</dbReference>
<evidence type="ECO:0000313" key="1">
    <source>
        <dbReference type="EMBL" id="SDP58678.1"/>
    </source>
</evidence>
<keyword evidence="2" id="KW-1185">Reference proteome</keyword>
<dbReference type="Proteomes" id="UP000199651">
    <property type="component" value="Unassembled WGS sequence"/>
</dbReference>
<reference evidence="2" key="1">
    <citation type="submission" date="2016-10" db="EMBL/GenBank/DDBJ databases">
        <authorList>
            <person name="Varghese N."/>
            <person name="Submissions S."/>
        </authorList>
    </citation>
    <scope>NUCLEOTIDE SEQUENCE [LARGE SCALE GENOMIC DNA]</scope>
    <source>
        <strain evidence="2">IBRC-M 10655</strain>
    </source>
</reference>
<protein>
    <submittedName>
        <fullName evidence="1">Uncharacterized protein</fullName>
    </submittedName>
</protein>
<evidence type="ECO:0000313" key="2">
    <source>
        <dbReference type="Proteomes" id="UP000199651"/>
    </source>
</evidence>
<dbReference type="AlphaFoldDB" id="A0A1H0TY98"/>